<keyword evidence="5" id="KW-1003">Cell membrane</keyword>
<dbReference type="GO" id="GO:0006032">
    <property type="term" value="P:chitin catabolic process"/>
    <property type="evidence" value="ECO:0007669"/>
    <property type="project" value="UniProtKB-KW"/>
</dbReference>
<evidence type="ECO:0000256" key="4">
    <source>
        <dbReference type="ARBA" id="ARBA00010973"/>
    </source>
</evidence>
<protein>
    <recommendedName>
        <fullName evidence="20">chitin deacetylase</fullName>
        <ecNumber evidence="20">3.5.1.41</ecNumber>
    </recommendedName>
</protein>
<feature type="compositionally biased region" description="Low complexity" evidence="22">
    <location>
        <begin position="44"/>
        <end position="56"/>
    </location>
</feature>
<dbReference type="GO" id="GO:0004099">
    <property type="term" value="F:chitin deacetylase activity"/>
    <property type="evidence" value="ECO:0007669"/>
    <property type="project" value="UniProtKB-EC"/>
</dbReference>
<dbReference type="GO" id="GO:0071555">
    <property type="term" value="P:cell wall organization"/>
    <property type="evidence" value="ECO:0007669"/>
    <property type="project" value="UniProtKB-KW"/>
</dbReference>
<keyword evidence="15" id="KW-0119">Carbohydrate metabolism</keyword>
<feature type="compositionally biased region" description="Low complexity" evidence="22">
    <location>
        <begin position="68"/>
        <end position="79"/>
    </location>
</feature>
<organism evidence="26 27">
    <name type="scientific">Amanita thiersii Skay4041</name>
    <dbReference type="NCBI Taxonomy" id="703135"/>
    <lineage>
        <taxon>Eukaryota</taxon>
        <taxon>Fungi</taxon>
        <taxon>Dikarya</taxon>
        <taxon>Basidiomycota</taxon>
        <taxon>Agaricomycotina</taxon>
        <taxon>Agaricomycetes</taxon>
        <taxon>Agaricomycetidae</taxon>
        <taxon>Agaricales</taxon>
        <taxon>Pluteineae</taxon>
        <taxon>Amanitaceae</taxon>
        <taxon>Amanita</taxon>
    </lineage>
</organism>
<keyword evidence="9" id="KW-0479">Metal-binding</keyword>
<evidence type="ECO:0000256" key="20">
    <source>
        <dbReference type="ARBA" id="ARBA00024056"/>
    </source>
</evidence>
<accession>A0A2A9NFU4</accession>
<evidence type="ECO:0000256" key="11">
    <source>
        <dbReference type="ARBA" id="ARBA00022801"/>
    </source>
</evidence>
<evidence type="ECO:0000313" key="26">
    <source>
        <dbReference type="EMBL" id="PFH46636.1"/>
    </source>
</evidence>
<keyword evidence="7" id="KW-0964">Secreted</keyword>
<keyword evidence="27" id="KW-1185">Reference proteome</keyword>
<feature type="compositionally biased region" description="Low complexity" evidence="22">
    <location>
        <begin position="86"/>
        <end position="105"/>
    </location>
</feature>
<comment type="similarity">
    <text evidence="4">Belongs to the polysaccharide deacetylase family.</text>
</comment>
<feature type="transmembrane region" description="Helical" evidence="23">
    <location>
        <begin position="502"/>
        <end position="524"/>
    </location>
</feature>
<dbReference type="SUPFAM" id="SSF88713">
    <property type="entry name" value="Glycoside hydrolase/deacetylase"/>
    <property type="match status" value="1"/>
</dbReference>
<evidence type="ECO:0000256" key="16">
    <source>
        <dbReference type="ARBA" id="ARBA00023285"/>
    </source>
</evidence>
<evidence type="ECO:0000256" key="3">
    <source>
        <dbReference type="ARBA" id="ARBA00004609"/>
    </source>
</evidence>
<evidence type="ECO:0000313" key="27">
    <source>
        <dbReference type="Proteomes" id="UP000242287"/>
    </source>
</evidence>
<evidence type="ECO:0000256" key="6">
    <source>
        <dbReference type="ARBA" id="ARBA00022512"/>
    </source>
</evidence>
<comment type="cofactor">
    <cofactor evidence="1">
        <name>Co(2+)</name>
        <dbReference type="ChEBI" id="CHEBI:48828"/>
    </cofactor>
</comment>
<evidence type="ECO:0000256" key="15">
    <source>
        <dbReference type="ARBA" id="ARBA00023277"/>
    </source>
</evidence>
<keyword evidence="14" id="KW-0325">Glycoprotein</keyword>
<comment type="catalytic activity">
    <reaction evidence="21">
        <text>[(1-&gt;4)-N-acetyl-beta-D-glucosaminyl](n) + n H2O = chitosan + n acetate</text>
        <dbReference type="Rhea" id="RHEA:10464"/>
        <dbReference type="Rhea" id="RHEA-COMP:9593"/>
        <dbReference type="Rhea" id="RHEA-COMP:9597"/>
        <dbReference type="ChEBI" id="CHEBI:15377"/>
        <dbReference type="ChEBI" id="CHEBI:17029"/>
        <dbReference type="ChEBI" id="CHEBI:30089"/>
        <dbReference type="ChEBI" id="CHEBI:57704"/>
        <dbReference type="EC" id="3.5.1.41"/>
    </reaction>
    <physiologicalReaction direction="left-to-right" evidence="21">
        <dbReference type="Rhea" id="RHEA:10465"/>
    </physiologicalReaction>
</comment>
<dbReference type="FunFam" id="3.20.20.370:FF:000004">
    <property type="entry name" value="Related to Chitin deacetylase"/>
    <property type="match status" value="1"/>
</dbReference>
<evidence type="ECO:0000256" key="17">
    <source>
        <dbReference type="ARBA" id="ARBA00023288"/>
    </source>
</evidence>
<feature type="signal peptide" evidence="24">
    <location>
        <begin position="1"/>
        <end position="30"/>
    </location>
</feature>
<keyword evidence="6" id="KW-0134">Cell wall</keyword>
<dbReference type="Proteomes" id="UP000242287">
    <property type="component" value="Unassembled WGS sequence"/>
</dbReference>
<dbReference type="GO" id="GO:0005886">
    <property type="term" value="C:plasma membrane"/>
    <property type="evidence" value="ECO:0007669"/>
    <property type="project" value="UniProtKB-SubCell"/>
</dbReference>
<keyword evidence="18" id="KW-0961">Cell wall biogenesis/degradation</keyword>
<evidence type="ECO:0000256" key="8">
    <source>
        <dbReference type="ARBA" id="ARBA00022622"/>
    </source>
</evidence>
<dbReference type="PROSITE" id="PS51677">
    <property type="entry name" value="NODB"/>
    <property type="match status" value="1"/>
</dbReference>
<evidence type="ECO:0000256" key="9">
    <source>
        <dbReference type="ARBA" id="ARBA00022723"/>
    </source>
</evidence>
<name>A0A2A9NFU4_9AGAR</name>
<keyword evidence="8" id="KW-0336">GPI-anchor</keyword>
<evidence type="ECO:0000256" key="21">
    <source>
        <dbReference type="ARBA" id="ARBA00048494"/>
    </source>
</evidence>
<keyword evidence="10 24" id="KW-0732">Signal</keyword>
<evidence type="ECO:0000259" key="25">
    <source>
        <dbReference type="PROSITE" id="PS51677"/>
    </source>
</evidence>
<feature type="compositionally biased region" description="Pro residues" evidence="22">
    <location>
        <begin position="57"/>
        <end position="67"/>
    </location>
</feature>
<keyword evidence="13 23" id="KW-0472">Membrane</keyword>
<feature type="domain" description="NodB homology" evidence="25">
    <location>
        <begin position="248"/>
        <end position="442"/>
    </location>
</feature>
<dbReference type="InterPro" id="IPR011330">
    <property type="entry name" value="Glyco_hydro/deAcase_b/a-brl"/>
</dbReference>
<keyword evidence="23" id="KW-1133">Transmembrane helix</keyword>
<reference evidence="26 27" key="1">
    <citation type="submission" date="2014-02" db="EMBL/GenBank/DDBJ databases">
        <title>Transposable element dynamics among asymbiotic and ectomycorrhizal Amanita fungi.</title>
        <authorList>
            <consortium name="DOE Joint Genome Institute"/>
            <person name="Hess J."/>
            <person name="Skrede I."/>
            <person name="Wolfe B."/>
            <person name="LaButti K."/>
            <person name="Ohm R.A."/>
            <person name="Grigoriev I.V."/>
            <person name="Pringle A."/>
        </authorList>
    </citation>
    <scope>NUCLEOTIDE SEQUENCE [LARGE SCALE GENOMIC DNA]</scope>
    <source>
        <strain evidence="26 27">SKay4041</strain>
    </source>
</reference>
<evidence type="ECO:0000256" key="24">
    <source>
        <dbReference type="SAM" id="SignalP"/>
    </source>
</evidence>
<evidence type="ECO:0000256" key="18">
    <source>
        <dbReference type="ARBA" id="ARBA00023316"/>
    </source>
</evidence>
<dbReference type="GO" id="GO:0000272">
    <property type="term" value="P:polysaccharide catabolic process"/>
    <property type="evidence" value="ECO:0007669"/>
    <property type="project" value="UniProtKB-KW"/>
</dbReference>
<sequence length="525" mass="55059">MRPASSLVVSVVGLPALVAAFGSHAHAVRANQLQQRQAPPPSGSSPASTPALLAPSSSPPPAAPPPSTNSAPGTPATPGTAPPTGPSTVSPTASGPPVVGGSSVTSAPVIVTPTTIYSFSLVSTNPTAVPLSQIVSNAVSSATRPLDTTVTPGSVPTFLPGAPPLPNPATLVPASYPPLDRIPPTDSPEVQQWIAEVQKTGIQIPDIPQNLPGGCPANLQAAQDPNRCWWTCTGCTRPSDVTDCPAPMQWGLTYDDGPAFYTSNLLNYLDQEKLKSTFFVVGSRVISFPNILQTQYMGQHQIAVHTWSHPTLTTLSNNEIIAELGWSKKVIKDVLGVTPNMMRPPFGDIDDRVRAISIAMGLTPVIWTRINQTQTFDTDDFNIHSGITPVGKVLQNWELILSNATQRKNGFIVLEHDLFQESVEVATGYILPDGIAHKFTIQPVITCLNKPLTDAYIELNDNRTNPPPAQQSAVVTLSSGAPGSVQATGKPNSGTAGTRMPFGTTLSLAVATTLTGALASFALLV</sequence>
<evidence type="ECO:0000256" key="13">
    <source>
        <dbReference type="ARBA" id="ARBA00023136"/>
    </source>
</evidence>
<keyword evidence="16" id="KW-0170">Cobalt</keyword>
<keyword evidence="17" id="KW-0449">Lipoprotein</keyword>
<dbReference type="GO" id="GO:0009272">
    <property type="term" value="P:fungal-type cell wall biogenesis"/>
    <property type="evidence" value="ECO:0007669"/>
    <property type="project" value="UniProtKB-ARBA"/>
</dbReference>
<evidence type="ECO:0000256" key="22">
    <source>
        <dbReference type="SAM" id="MobiDB-lite"/>
    </source>
</evidence>
<evidence type="ECO:0000256" key="7">
    <source>
        <dbReference type="ARBA" id="ARBA00022525"/>
    </source>
</evidence>
<evidence type="ECO:0000256" key="12">
    <source>
        <dbReference type="ARBA" id="ARBA00023024"/>
    </source>
</evidence>
<dbReference type="EC" id="3.5.1.41" evidence="20"/>
<feature type="chain" id="PRO_5013129204" description="chitin deacetylase" evidence="24">
    <location>
        <begin position="31"/>
        <end position="525"/>
    </location>
</feature>
<dbReference type="GO" id="GO:0098552">
    <property type="term" value="C:side of membrane"/>
    <property type="evidence" value="ECO:0007669"/>
    <property type="project" value="UniProtKB-KW"/>
</dbReference>
<dbReference type="GO" id="GO:0046872">
    <property type="term" value="F:metal ion binding"/>
    <property type="evidence" value="ECO:0007669"/>
    <property type="project" value="UniProtKB-KW"/>
</dbReference>
<evidence type="ECO:0000256" key="5">
    <source>
        <dbReference type="ARBA" id="ARBA00022475"/>
    </source>
</evidence>
<dbReference type="Gene3D" id="3.20.20.370">
    <property type="entry name" value="Glycoside hydrolase/deacetylase"/>
    <property type="match status" value="1"/>
</dbReference>
<dbReference type="OrthoDB" id="407355at2759"/>
<proteinExistence type="inferred from homology"/>
<dbReference type="Pfam" id="PF01522">
    <property type="entry name" value="Polysacc_deac_1"/>
    <property type="match status" value="1"/>
</dbReference>
<evidence type="ECO:0000256" key="14">
    <source>
        <dbReference type="ARBA" id="ARBA00023180"/>
    </source>
</evidence>
<evidence type="ECO:0000256" key="19">
    <source>
        <dbReference type="ARBA" id="ARBA00023326"/>
    </source>
</evidence>
<dbReference type="STRING" id="703135.A0A2A9NFU4"/>
<keyword evidence="11" id="KW-0378">Hydrolase</keyword>
<keyword evidence="23" id="KW-0812">Transmembrane</keyword>
<dbReference type="PANTHER" id="PTHR10587:SF133">
    <property type="entry name" value="CHITIN DEACETYLASE 1-RELATED"/>
    <property type="match status" value="1"/>
</dbReference>
<dbReference type="AlphaFoldDB" id="A0A2A9NFU4"/>
<dbReference type="InterPro" id="IPR050248">
    <property type="entry name" value="Polysacc_deacetylase_ArnD"/>
</dbReference>
<comment type="subcellular location">
    <subcellularLocation>
        <location evidence="3">Cell membrane</location>
        <topology evidence="3">Lipid-anchor</topology>
        <topology evidence="3">GPI-anchor</topology>
    </subcellularLocation>
    <subcellularLocation>
        <location evidence="2">Secreted</location>
        <location evidence="2">Cell wall</location>
    </subcellularLocation>
</comment>
<feature type="region of interest" description="Disordered" evidence="22">
    <location>
        <begin position="31"/>
        <end position="105"/>
    </location>
</feature>
<evidence type="ECO:0000256" key="1">
    <source>
        <dbReference type="ARBA" id="ARBA00001941"/>
    </source>
</evidence>
<keyword evidence="12" id="KW-0146">Chitin degradation</keyword>
<dbReference type="PANTHER" id="PTHR10587">
    <property type="entry name" value="GLYCOSYL TRANSFERASE-RELATED"/>
    <property type="match status" value="1"/>
</dbReference>
<dbReference type="InterPro" id="IPR002509">
    <property type="entry name" value="NODB_dom"/>
</dbReference>
<evidence type="ECO:0000256" key="23">
    <source>
        <dbReference type="SAM" id="Phobius"/>
    </source>
</evidence>
<dbReference type="EMBL" id="KZ302172">
    <property type="protein sequence ID" value="PFH46636.1"/>
    <property type="molecule type" value="Genomic_DNA"/>
</dbReference>
<evidence type="ECO:0000256" key="2">
    <source>
        <dbReference type="ARBA" id="ARBA00004191"/>
    </source>
</evidence>
<keyword evidence="19" id="KW-0624">Polysaccharide degradation</keyword>
<gene>
    <name evidence="26" type="ORF">AMATHDRAFT_69422</name>
</gene>
<evidence type="ECO:0000256" key="10">
    <source>
        <dbReference type="ARBA" id="ARBA00022729"/>
    </source>
</evidence>